<dbReference type="EC" id="1.4.99.-" evidence="3"/>
<dbReference type="Proteomes" id="UP000547614">
    <property type="component" value="Unassembled WGS sequence"/>
</dbReference>
<proteinExistence type="predicted"/>
<dbReference type="GO" id="GO:0016491">
    <property type="term" value="F:oxidoreductase activity"/>
    <property type="evidence" value="ECO:0007669"/>
    <property type="project" value="UniProtKB-KW"/>
</dbReference>
<dbReference type="GO" id="GO:0005737">
    <property type="term" value="C:cytoplasm"/>
    <property type="evidence" value="ECO:0007669"/>
    <property type="project" value="TreeGrafter"/>
</dbReference>
<protein>
    <submittedName>
        <fullName evidence="3">D-amino-acid dehydrogenase</fullName>
        <ecNumber evidence="3">1.4.99.-</ecNumber>
    </submittedName>
</protein>
<organism evidence="3 4">
    <name type="scientific">Halomonas cerina</name>
    <dbReference type="NCBI Taxonomy" id="447424"/>
    <lineage>
        <taxon>Bacteria</taxon>
        <taxon>Pseudomonadati</taxon>
        <taxon>Pseudomonadota</taxon>
        <taxon>Gammaproteobacteria</taxon>
        <taxon>Oceanospirillales</taxon>
        <taxon>Halomonadaceae</taxon>
        <taxon>Halomonas</taxon>
    </lineage>
</organism>
<evidence type="ECO:0000313" key="3">
    <source>
        <dbReference type="EMBL" id="MBB3190271.1"/>
    </source>
</evidence>
<feature type="domain" description="FAD dependent oxidoreductase" evidence="2">
    <location>
        <begin position="9"/>
        <end position="400"/>
    </location>
</feature>
<name>A0A839V527_9GAMM</name>
<gene>
    <name evidence="3" type="ORF">FHR94_001504</name>
</gene>
<keyword evidence="4" id="KW-1185">Reference proteome</keyword>
<dbReference type="Gene3D" id="3.30.9.10">
    <property type="entry name" value="D-Amino Acid Oxidase, subunit A, domain 2"/>
    <property type="match status" value="1"/>
</dbReference>
<accession>A0A839V527</accession>
<dbReference type="AlphaFoldDB" id="A0A839V527"/>
<evidence type="ECO:0000256" key="1">
    <source>
        <dbReference type="ARBA" id="ARBA00023002"/>
    </source>
</evidence>
<dbReference type="InterPro" id="IPR036188">
    <property type="entry name" value="FAD/NAD-bd_sf"/>
</dbReference>
<dbReference type="PANTHER" id="PTHR13847:SF289">
    <property type="entry name" value="GLYCINE OXIDASE"/>
    <property type="match status" value="1"/>
</dbReference>
<reference evidence="3 4" key="1">
    <citation type="submission" date="2020-08" db="EMBL/GenBank/DDBJ databases">
        <title>Genomic Encyclopedia of Type Strains, Phase III (KMG-III): the genomes of soil and plant-associated and newly described type strains.</title>
        <authorList>
            <person name="Whitman W."/>
        </authorList>
    </citation>
    <scope>NUCLEOTIDE SEQUENCE [LARGE SCALE GENOMIC DNA]</scope>
    <source>
        <strain evidence="3 4">CECT 7282</strain>
    </source>
</reference>
<dbReference type="RefSeq" id="WP_183325016.1">
    <property type="nucleotide sequence ID" value="NZ_JACHXP010000006.1"/>
</dbReference>
<dbReference type="Gene3D" id="3.50.50.60">
    <property type="entry name" value="FAD/NAD(P)-binding domain"/>
    <property type="match status" value="2"/>
</dbReference>
<evidence type="ECO:0000313" key="4">
    <source>
        <dbReference type="Proteomes" id="UP000547614"/>
    </source>
</evidence>
<evidence type="ECO:0000259" key="2">
    <source>
        <dbReference type="Pfam" id="PF01266"/>
    </source>
</evidence>
<keyword evidence="1 3" id="KW-0560">Oxidoreductase</keyword>
<dbReference type="SUPFAM" id="SSF51905">
    <property type="entry name" value="FAD/NAD(P)-binding domain"/>
    <property type="match status" value="1"/>
</dbReference>
<sequence>MTDVDLCSRIAVVGAGVVGMTTALALQRQGYGVSVYDPQAPGLGASYGNAGFLATELIEPLSTPATLRLAPRLLIAPHGALALPLRYLPQLAPWLARFIAAARPAQVTKGRQALAALNSAAVAAWRRCLADIGAEEELVPSGYLLVWESARGRAKAKAQMAHLRQWGHEVEWLEAAALREREPGLTEALSHGLYFPGAHQVRDPYALVRRLVEAFVARGGTIHQARVERLAPQGEGVCLHTDQGPVMAGQAVVAAGAWSHRLAAGLGLSIPLETERGYHLTLPERGQALRQPVGSAERRFVMTPMRCGLRVVGFTELGGLALSPVKRRYASLRHHAEALLRDPAGLDDTAEEWMGFRPTLPDSLPVIDTHPDVPAVHFAFGHQHLGLTQAAITAELLAARMAGEAPALDLAPYRVTRFRRGQG</sequence>
<dbReference type="InterPro" id="IPR006076">
    <property type="entry name" value="FAD-dep_OxRdtase"/>
</dbReference>
<dbReference type="Pfam" id="PF01266">
    <property type="entry name" value="DAO"/>
    <property type="match status" value="1"/>
</dbReference>
<dbReference type="PANTHER" id="PTHR13847">
    <property type="entry name" value="SARCOSINE DEHYDROGENASE-RELATED"/>
    <property type="match status" value="1"/>
</dbReference>
<comment type="caution">
    <text evidence="3">The sequence shown here is derived from an EMBL/GenBank/DDBJ whole genome shotgun (WGS) entry which is preliminary data.</text>
</comment>
<dbReference type="EMBL" id="JACHXP010000006">
    <property type="protein sequence ID" value="MBB3190271.1"/>
    <property type="molecule type" value="Genomic_DNA"/>
</dbReference>